<sequence>MYSVQTQTASFNTSQALRRIGDDSTIDFAFLPRIYDRGPPRQEWIKVPFLPDNYEPVRTEAHVETPELVIRPEISTIAGQSTHLHAPSAMSEVVDNTSIQIDPFKLTEQVSGAAARSASKAAREAKQEVGALSALWDGLLDDIFGPPKKS</sequence>
<dbReference type="AlphaFoldDB" id="A0A9P8ICR9"/>
<evidence type="ECO:0000313" key="2">
    <source>
        <dbReference type="Proteomes" id="UP000698800"/>
    </source>
</evidence>
<evidence type="ECO:0000313" key="1">
    <source>
        <dbReference type="EMBL" id="KAH0543870.1"/>
    </source>
</evidence>
<reference evidence="1" key="1">
    <citation type="submission" date="2021-03" db="EMBL/GenBank/DDBJ databases">
        <title>Comparative genomics and phylogenomic investigation of the class Geoglossomycetes provide insights into ecological specialization and systematics.</title>
        <authorList>
            <person name="Melie T."/>
            <person name="Pirro S."/>
            <person name="Miller A.N."/>
            <person name="Quandt A."/>
        </authorList>
    </citation>
    <scope>NUCLEOTIDE SEQUENCE</scope>
    <source>
        <strain evidence="1">GBOQ0MN5Z8</strain>
    </source>
</reference>
<protein>
    <submittedName>
        <fullName evidence="1">Uncharacterized protein</fullName>
    </submittedName>
</protein>
<comment type="caution">
    <text evidence="1">The sequence shown here is derived from an EMBL/GenBank/DDBJ whole genome shotgun (WGS) entry which is preliminary data.</text>
</comment>
<gene>
    <name evidence="1" type="ORF">FGG08_001909</name>
</gene>
<dbReference type="OrthoDB" id="3993201at2759"/>
<dbReference type="Proteomes" id="UP000698800">
    <property type="component" value="Unassembled WGS sequence"/>
</dbReference>
<keyword evidence="2" id="KW-1185">Reference proteome</keyword>
<name>A0A9P8ICR9_9PEZI</name>
<proteinExistence type="predicted"/>
<organism evidence="1 2">
    <name type="scientific">Glutinoglossum americanum</name>
    <dbReference type="NCBI Taxonomy" id="1670608"/>
    <lineage>
        <taxon>Eukaryota</taxon>
        <taxon>Fungi</taxon>
        <taxon>Dikarya</taxon>
        <taxon>Ascomycota</taxon>
        <taxon>Pezizomycotina</taxon>
        <taxon>Geoglossomycetes</taxon>
        <taxon>Geoglossales</taxon>
        <taxon>Geoglossaceae</taxon>
        <taxon>Glutinoglossum</taxon>
    </lineage>
</organism>
<dbReference type="EMBL" id="JAGHQL010000026">
    <property type="protein sequence ID" value="KAH0543870.1"/>
    <property type="molecule type" value="Genomic_DNA"/>
</dbReference>
<accession>A0A9P8ICR9</accession>